<organism evidence="7 8">
    <name type="scientific">Tractidigestivibacter scatoligenes</name>
    <name type="common">Olsenella scatoligenes</name>
    <dbReference type="NCBI Taxonomy" id="1299998"/>
    <lineage>
        <taxon>Bacteria</taxon>
        <taxon>Bacillati</taxon>
        <taxon>Actinomycetota</taxon>
        <taxon>Coriobacteriia</taxon>
        <taxon>Coriobacteriales</taxon>
        <taxon>Atopobiaceae</taxon>
        <taxon>Tractidigestivibacter</taxon>
    </lineage>
</organism>
<accession>A0A100YTX5</accession>
<keyword evidence="5" id="KW-0560">Oxidoreductase</keyword>
<evidence type="ECO:0000256" key="5">
    <source>
        <dbReference type="ARBA" id="ARBA00023002"/>
    </source>
</evidence>
<evidence type="ECO:0000259" key="6">
    <source>
        <dbReference type="Pfam" id="PF02900"/>
    </source>
</evidence>
<comment type="similarity">
    <text evidence="2">Belongs to the DODA-type extradiol aromatic ring-opening dioxygenase family.</text>
</comment>
<comment type="caution">
    <text evidence="7">The sequence shown here is derived from an EMBL/GenBank/DDBJ whole genome shotgun (WGS) entry which is preliminary data.</text>
</comment>
<keyword evidence="3" id="KW-0479">Metal-binding</keyword>
<dbReference type="SUPFAM" id="SSF53213">
    <property type="entry name" value="LigB-like"/>
    <property type="match status" value="1"/>
</dbReference>
<comment type="cofactor">
    <cofactor evidence="1">
        <name>Zn(2+)</name>
        <dbReference type="ChEBI" id="CHEBI:29105"/>
    </cofactor>
</comment>
<dbReference type="EMBL" id="LOJF01000012">
    <property type="protein sequence ID" value="KUH57635.1"/>
    <property type="molecule type" value="Genomic_DNA"/>
</dbReference>
<dbReference type="GO" id="GO:0008270">
    <property type="term" value="F:zinc ion binding"/>
    <property type="evidence" value="ECO:0007669"/>
    <property type="project" value="InterPro"/>
</dbReference>
<dbReference type="PANTHER" id="PTHR30096:SF0">
    <property type="entry name" value="4,5-DOPA DIOXYGENASE EXTRADIOL-LIKE PROTEIN"/>
    <property type="match status" value="1"/>
</dbReference>
<dbReference type="RefSeq" id="WP_059055873.1">
    <property type="nucleotide sequence ID" value="NZ_LOJF01000012.1"/>
</dbReference>
<feature type="domain" description="Extradiol ring-cleavage dioxygenase class III enzyme subunit B" evidence="6">
    <location>
        <begin position="23"/>
        <end position="256"/>
    </location>
</feature>
<gene>
    <name evidence="7" type="ORF">AUL39_09980</name>
</gene>
<proteinExistence type="inferred from homology"/>
<dbReference type="PANTHER" id="PTHR30096">
    <property type="entry name" value="4,5-DOPA DIOXYGENASE EXTRADIOL-LIKE PROTEIN"/>
    <property type="match status" value="1"/>
</dbReference>
<dbReference type="InterPro" id="IPR004183">
    <property type="entry name" value="Xdiol_dOase_suB"/>
</dbReference>
<dbReference type="AlphaFoldDB" id="A0A100YTX5"/>
<evidence type="ECO:0000256" key="2">
    <source>
        <dbReference type="ARBA" id="ARBA00007581"/>
    </source>
</evidence>
<protein>
    <submittedName>
        <fullName evidence="7">Dioxygenase</fullName>
    </submittedName>
</protein>
<keyword evidence="4" id="KW-0862">Zinc</keyword>
<keyword evidence="7" id="KW-0223">Dioxygenase</keyword>
<dbReference type="Gene3D" id="3.40.830.10">
    <property type="entry name" value="LigB-like"/>
    <property type="match status" value="1"/>
</dbReference>
<dbReference type="GO" id="GO:0008198">
    <property type="term" value="F:ferrous iron binding"/>
    <property type="evidence" value="ECO:0007669"/>
    <property type="project" value="InterPro"/>
</dbReference>
<dbReference type="Proteomes" id="UP000054078">
    <property type="component" value="Unassembled WGS sequence"/>
</dbReference>
<keyword evidence="8" id="KW-1185">Reference proteome</keyword>
<dbReference type="Pfam" id="PF02900">
    <property type="entry name" value="LigB"/>
    <property type="match status" value="1"/>
</dbReference>
<dbReference type="STRING" id="1299998.AUL39_09980"/>
<evidence type="ECO:0000256" key="1">
    <source>
        <dbReference type="ARBA" id="ARBA00001947"/>
    </source>
</evidence>
<reference evidence="7 8" key="1">
    <citation type="submission" date="2015-12" db="EMBL/GenBank/DDBJ databases">
        <title>Draft Genome Sequence of Olsenella scatoligenes SK9K4T; a Producer of 3-Methylindole- (skatole) and 4-Methylphenol- (p-cresol) Isolated from Pig Feces.</title>
        <authorList>
            <person name="Li X."/>
            <person name="Borg B."/>
            <person name="Canibe N."/>
        </authorList>
    </citation>
    <scope>NUCLEOTIDE SEQUENCE [LARGE SCALE GENOMIC DNA]</scope>
    <source>
        <strain evidence="7 8">SK9K4</strain>
    </source>
</reference>
<dbReference type="PIRSF" id="PIRSF006157">
    <property type="entry name" value="Doxgns_DODA"/>
    <property type="match status" value="1"/>
</dbReference>
<evidence type="ECO:0000256" key="4">
    <source>
        <dbReference type="ARBA" id="ARBA00022833"/>
    </source>
</evidence>
<sequence length="257" mass="28322">MADKRQMSVFVGHGDPMMALRDDEVARGLRAMGEKILTDAPRAILAVSAHWFSRGTLVQSDPTPRQVNDMYGFPPELYAIKYRPAGNADLTARVQELLGSDVEVDDTWGIDHGVWTPLHHMLPAANVPVVELSVNALGDARYAYDLGRRLAPLRDEGFVVLGSGNVVHNLREVEWDNPAGTKACSEFDAAVRSAVEARDDEKVINYQRLPYATYAVPTPEHYLPLLTVLGASEGEKPEVFNDVRNLGAISMTSYAFE</sequence>
<dbReference type="InterPro" id="IPR014436">
    <property type="entry name" value="Extradiol_dOase_DODA"/>
</dbReference>
<evidence type="ECO:0000313" key="7">
    <source>
        <dbReference type="EMBL" id="KUH57635.1"/>
    </source>
</evidence>
<evidence type="ECO:0000256" key="3">
    <source>
        <dbReference type="ARBA" id="ARBA00022723"/>
    </source>
</evidence>
<dbReference type="CDD" id="cd07363">
    <property type="entry name" value="45_DOPA_Dioxygenase"/>
    <property type="match status" value="1"/>
</dbReference>
<name>A0A100YTX5_TRASO</name>
<evidence type="ECO:0000313" key="8">
    <source>
        <dbReference type="Proteomes" id="UP000054078"/>
    </source>
</evidence>
<dbReference type="OrthoDB" id="9790889at2"/>
<dbReference type="GO" id="GO:0016702">
    <property type="term" value="F:oxidoreductase activity, acting on single donors with incorporation of molecular oxygen, incorporation of two atoms of oxygen"/>
    <property type="evidence" value="ECO:0007669"/>
    <property type="project" value="UniProtKB-ARBA"/>
</dbReference>